<keyword evidence="2" id="KW-0812">Transmembrane</keyword>
<dbReference type="AlphaFoldDB" id="A0A0A7FUD6"/>
<gene>
    <name evidence="3" type="ORF">U729_3006</name>
</gene>
<evidence type="ECO:0000256" key="1">
    <source>
        <dbReference type="SAM" id="MobiDB-lite"/>
    </source>
</evidence>
<dbReference type="eggNOG" id="ENOG502Z7PD">
    <property type="taxonomic scope" value="Bacteria"/>
</dbReference>
<feature type="region of interest" description="Disordered" evidence="1">
    <location>
        <begin position="552"/>
        <end position="578"/>
    </location>
</feature>
<dbReference type="Proteomes" id="UP000030635">
    <property type="component" value="Chromosome"/>
</dbReference>
<dbReference type="EMBL" id="CP006905">
    <property type="protein sequence ID" value="AIY83217.1"/>
    <property type="molecule type" value="Genomic_DNA"/>
</dbReference>
<proteinExistence type="predicted"/>
<dbReference type="STRING" id="1561.NPD11_32"/>
<feature type="compositionally biased region" description="Basic and acidic residues" evidence="1">
    <location>
        <begin position="558"/>
        <end position="578"/>
    </location>
</feature>
<keyword evidence="2" id="KW-1133">Transmembrane helix</keyword>
<keyword evidence="4" id="KW-1185">Reference proteome</keyword>
<evidence type="ECO:0008006" key="5">
    <source>
        <dbReference type="Google" id="ProtNLM"/>
    </source>
</evidence>
<feature type="transmembrane region" description="Helical" evidence="2">
    <location>
        <begin position="38"/>
        <end position="57"/>
    </location>
</feature>
<name>A0A0A7FUD6_9CLOT</name>
<keyword evidence="2" id="KW-0472">Membrane</keyword>
<evidence type="ECO:0000256" key="2">
    <source>
        <dbReference type="SAM" id="Phobius"/>
    </source>
</evidence>
<dbReference type="KEGG" id="cbv:U729_3006"/>
<reference evidence="3 4" key="1">
    <citation type="journal article" date="2015" name="Infect. Genet. Evol.">
        <title>Genomic sequences of six botulinum neurotoxin-producing strains representing three clostridial species illustrate the mobility and diversity of botulinum neurotoxin genes.</title>
        <authorList>
            <person name="Smith T.J."/>
            <person name="Hill K.K."/>
            <person name="Xie G."/>
            <person name="Foley B.T."/>
            <person name="Williamson C.H."/>
            <person name="Foster J.T."/>
            <person name="Johnson S.L."/>
            <person name="Chertkov O."/>
            <person name="Teshima H."/>
            <person name="Gibbons H.S."/>
            <person name="Johnsky L.A."/>
            <person name="Karavis M.A."/>
            <person name="Smith L.A."/>
        </authorList>
    </citation>
    <scope>NUCLEOTIDE SEQUENCE [LARGE SCALE GENOMIC DNA]</scope>
    <source>
        <strain evidence="3 4">Sullivan</strain>
    </source>
</reference>
<dbReference type="HOGENOM" id="CLU_015927_1_0_9"/>
<feature type="transmembrane region" description="Helical" evidence="2">
    <location>
        <begin position="90"/>
        <end position="112"/>
    </location>
</feature>
<accession>A0A0A7FUD6</accession>
<sequence>MNNRGDFSEIFELINKIKNSKSKMKSMNNGGKASFKGYLKWLLISYLAMAVILFLQNKLIFDFSISFLAIIIPFALCSIIYGVTHFSKKYITLGGASILLYVAIMILCSPLVSYKAHRELLGNVEGVEFSSQIKHIDLKQLPTIDKELADKLADKKLGEIPSLGSQVYVGDLTLQSINGELYYVAPLEHSSLFKWITNHKGTPGYVKVSATNQNDVQLVTEVNGEPLNIKYLESSYLLTNLDRAAFFRDMKAAHTDYTFELDDEGKPYWVITRYDTGVGVTEKKAIGALIIDAQTGQSEIYDIDNMPKWVDRIQPDRFIKNYIDKWGTLVHGVFNFSDKDKLVSTEGMNLIYNNDECYYYTGITSVGNDEGLVGFTLTNTRDGKTTMYKTAGATENAAMKSAEGKVQQYKYTATFPYLINIQNEPTYFMTLKDANGLVKNYAMVNVKNYNTVAVGDSLQATLNKYLEVLTNTNISLEGSDSAKTVEGEIERVGLVIKEGSSIYDIKLKNDNNIYSVSTETAREVSLSKPGDKVKIEYMNVGDSRYIIVNSFENTNTSSKDKNDSKKEEKKVNEEVKAE</sequence>
<organism evidence="3 4">
    <name type="scientific">Clostridium baratii str. Sullivan</name>
    <dbReference type="NCBI Taxonomy" id="1415775"/>
    <lineage>
        <taxon>Bacteria</taxon>
        <taxon>Bacillati</taxon>
        <taxon>Bacillota</taxon>
        <taxon>Clostridia</taxon>
        <taxon>Eubacteriales</taxon>
        <taxon>Clostridiaceae</taxon>
        <taxon>Clostridium</taxon>
    </lineage>
</organism>
<protein>
    <recommendedName>
        <fullName evidence="5">Cell shape-determining protein</fullName>
    </recommendedName>
</protein>
<evidence type="ECO:0000313" key="3">
    <source>
        <dbReference type="EMBL" id="AIY83217.1"/>
    </source>
</evidence>
<feature type="transmembrane region" description="Helical" evidence="2">
    <location>
        <begin position="63"/>
        <end position="83"/>
    </location>
</feature>
<evidence type="ECO:0000313" key="4">
    <source>
        <dbReference type="Proteomes" id="UP000030635"/>
    </source>
</evidence>